<evidence type="ECO:0000313" key="2">
    <source>
        <dbReference type="Proteomes" id="UP000274504"/>
    </source>
</evidence>
<dbReference type="WBParaSite" id="HDID_0000050901-mRNA-1">
    <property type="protein sequence ID" value="HDID_0000050901-mRNA-1"/>
    <property type="gene ID" value="HDID_0000050901"/>
</dbReference>
<dbReference type="Proteomes" id="UP000274504">
    <property type="component" value="Unassembled WGS sequence"/>
</dbReference>
<dbReference type="EMBL" id="UYSG01000068">
    <property type="protein sequence ID" value="VDL16464.1"/>
    <property type="molecule type" value="Genomic_DNA"/>
</dbReference>
<protein>
    <submittedName>
        <fullName evidence="3">UPF0753 protein</fullName>
    </submittedName>
</protein>
<dbReference type="AlphaFoldDB" id="A0A158QBU7"/>
<evidence type="ECO:0000313" key="3">
    <source>
        <dbReference type="WBParaSite" id="HDID_0000050901-mRNA-1"/>
    </source>
</evidence>
<name>A0A158QBU7_HYMDI</name>
<dbReference type="OrthoDB" id="6304191at2759"/>
<gene>
    <name evidence="1" type="ORF">HDID_LOCUS510</name>
</gene>
<reference evidence="1 2" key="2">
    <citation type="submission" date="2018-11" db="EMBL/GenBank/DDBJ databases">
        <authorList>
            <consortium name="Pathogen Informatics"/>
        </authorList>
    </citation>
    <scope>NUCLEOTIDE SEQUENCE [LARGE SCALE GENOMIC DNA]</scope>
</reference>
<evidence type="ECO:0000313" key="1">
    <source>
        <dbReference type="EMBL" id="VDL16464.1"/>
    </source>
</evidence>
<accession>A0A158QBU7</accession>
<reference evidence="3" key="1">
    <citation type="submission" date="2016-04" db="UniProtKB">
        <authorList>
            <consortium name="WormBaseParasite"/>
        </authorList>
    </citation>
    <scope>IDENTIFICATION</scope>
</reference>
<proteinExistence type="predicted"/>
<organism evidence="3">
    <name type="scientific">Hymenolepis diminuta</name>
    <name type="common">Rat tapeworm</name>
    <dbReference type="NCBI Taxonomy" id="6216"/>
    <lineage>
        <taxon>Eukaryota</taxon>
        <taxon>Metazoa</taxon>
        <taxon>Spiralia</taxon>
        <taxon>Lophotrochozoa</taxon>
        <taxon>Platyhelminthes</taxon>
        <taxon>Cestoda</taxon>
        <taxon>Eucestoda</taxon>
        <taxon>Cyclophyllidea</taxon>
        <taxon>Hymenolepididae</taxon>
        <taxon>Hymenolepis</taxon>
    </lineage>
</organism>
<sequence>MEPFIQDGQYISSYYHPLGLQNYIEKLGDFVVALKEADENIRQFEEICLHVSQAFLETEIGQLEYHCWESAFLLDYDEELGLLAPYSQQAQWALDTLSFLSTIYFHCEDYSVENSLCGEINLCQALEAFHEAAVNFKDLMFNDLKYTISDELWSDIMKKYPHTDCFLEGFQPGVEYTIFVYFKYRFLIPDQLEVTGEPCQQMEDSSTEEFINFLKEINRNISAFEFDCHQAAQLFWWEVNEIHMQICGFLLDYENDIKLLAPYSPFVACALEVLPLIRAEGLPTMHYAGIYNRYNERGKKMRQAVENVPKALENFYAAIGGLPDVILNDEECENPDEALNVYEETYRNCLLFIQPPPSGIETALSIFFQYKRFIRSKLQLPLEENDSNDTVSIGSVYIVNSDPISDTLSNESEFDII</sequence>